<dbReference type="PROSITE" id="PS51706">
    <property type="entry name" value="G_ENGB"/>
    <property type="match status" value="1"/>
</dbReference>
<dbReference type="PANTHER" id="PTHR11649">
    <property type="entry name" value="MSS1/TRME-RELATED GTP-BINDING PROTEIN"/>
    <property type="match status" value="1"/>
</dbReference>
<comment type="similarity">
    <text evidence="2 10">Belongs to the TRAFAC class TrmE-Era-EngA-EngB-Septin-like GTPase superfamily. EngB GTPase family.</text>
</comment>
<dbReference type="Pfam" id="PF01926">
    <property type="entry name" value="MMR_HSR1"/>
    <property type="match status" value="1"/>
</dbReference>
<proteinExistence type="inferred from homology"/>
<keyword evidence="6" id="KW-0460">Magnesium</keyword>
<dbReference type="EMBL" id="FRBH01000002">
    <property type="protein sequence ID" value="SHK65520.1"/>
    <property type="molecule type" value="Genomic_DNA"/>
</dbReference>
<dbReference type="InterPro" id="IPR030393">
    <property type="entry name" value="G_ENGB_dom"/>
</dbReference>
<dbReference type="Gene3D" id="3.40.50.300">
    <property type="entry name" value="P-loop containing nucleotide triphosphate hydrolases"/>
    <property type="match status" value="1"/>
</dbReference>
<keyword evidence="7 10" id="KW-0342">GTP-binding</keyword>
<reference evidence="15" key="4">
    <citation type="journal article" date="2019" name="Int. J. Syst. Evol. Microbiol.">
        <title>The Global Catalogue of Microorganisms (GCM) 10K type strain sequencing project: providing services to taxonomists for standard genome sequencing and annotation.</title>
        <authorList>
            <consortium name="The Broad Institute Genomics Platform"/>
            <consortium name="The Broad Institute Genome Sequencing Center for Infectious Disease"/>
            <person name="Wu L."/>
            <person name="Ma J."/>
        </authorList>
    </citation>
    <scope>NUCLEOTIDE SEQUENCE [LARGE SCALE GENOMIC DNA]</scope>
    <source>
        <strain evidence="15">CGMCC 1.12707</strain>
    </source>
</reference>
<evidence type="ECO:0000256" key="4">
    <source>
        <dbReference type="ARBA" id="ARBA00022723"/>
    </source>
</evidence>
<accession>A0A1M6U8N8</accession>
<comment type="cofactor">
    <cofactor evidence="1">
        <name>Mg(2+)</name>
        <dbReference type="ChEBI" id="CHEBI:18420"/>
    </cofactor>
</comment>
<keyword evidence="4" id="KW-0479">Metal-binding</keyword>
<evidence type="ECO:0000256" key="2">
    <source>
        <dbReference type="ARBA" id="ARBA00009638"/>
    </source>
</evidence>
<evidence type="ECO:0000313" key="13">
    <source>
        <dbReference type="EMBL" id="SHK65520.1"/>
    </source>
</evidence>
<evidence type="ECO:0000313" key="14">
    <source>
        <dbReference type="Proteomes" id="UP000184120"/>
    </source>
</evidence>
<evidence type="ECO:0000256" key="1">
    <source>
        <dbReference type="ARBA" id="ARBA00001946"/>
    </source>
</evidence>
<dbReference type="EMBL" id="BMFL01000010">
    <property type="protein sequence ID" value="GGE99553.1"/>
    <property type="molecule type" value="Genomic_DNA"/>
</dbReference>
<reference evidence="12" key="5">
    <citation type="submission" date="2024-05" db="EMBL/GenBank/DDBJ databases">
        <authorList>
            <person name="Sun Q."/>
            <person name="Zhou Y."/>
        </authorList>
    </citation>
    <scope>NUCLEOTIDE SEQUENCE</scope>
    <source>
        <strain evidence="12">CGMCC 1.12707</strain>
    </source>
</reference>
<keyword evidence="5 10" id="KW-0547">Nucleotide-binding</keyword>
<name>A0A1M6U8N8_9FLAO</name>
<comment type="function">
    <text evidence="10">Necessary for normal cell division and for the maintenance of normal septation.</text>
</comment>
<feature type="domain" description="EngB-type G" evidence="11">
    <location>
        <begin position="21"/>
        <end position="196"/>
    </location>
</feature>
<dbReference type="STRING" id="1434701.SAMN05443634_102259"/>
<gene>
    <name evidence="10 12" type="primary">engB</name>
    <name evidence="12" type="ORF">GCM10010984_16450</name>
    <name evidence="13" type="ORF">SAMN05443634_102259</name>
</gene>
<evidence type="ECO:0000256" key="8">
    <source>
        <dbReference type="ARBA" id="ARBA00023210"/>
    </source>
</evidence>
<dbReference type="Proteomes" id="UP000184120">
    <property type="component" value="Unassembled WGS sequence"/>
</dbReference>
<keyword evidence="9 10" id="KW-0131">Cell cycle</keyword>
<evidence type="ECO:0000259" key="11">
    <source>
        <dbReference type="PROSITE" id="PS51706"/>
    </source>
</evidence>
<evidence type="ECO:0000313" key="15">
    <source>
        <dbReference type="Proteomes" id="UP000650994"/>
    </source>
</evidence>
<dbReference type="RefSeq" id="WP_072929688.1">
    <property type="nucleotide sequence ID" value="NZ_BMFL01000010.1"/>
</dbReference>
<keyword evidence="3 10" id="KW-0132">Cell division</keyword>
<keyword evidence="8 10" id="KW-0717">Septation</keyword>
<dbReference type="PANTHER" id="PTHR11649:SF13">
    <property type="entry name" value="ENGB-TYPE G DOMAIN-CONTAINING PROTEIN"/>
    <property type="match status" value="1"/>
</dbReference>
<dbReference type="CDD" id="cd01876">
    <property type="entry name" value="YihA_EngB"/>
    <property type="match status" value="1"/>
</dbReference>
<evidence type="ECO:0000256" key="7">
    <source>
        <dbReference type="ARBA" id="ARBA00023134"/>
    </source>
</evidence>
<reference evidence="14" key="3">
    <citation type="submission" date="2016-11" db="EMBL/GenBank/DDBJ databases">
        <authorList>
            <person name="Varghese N."/>
            <person name="Submissions S."/>
        </authorList>
    </citation>
    <scope>NUCLEOTIDE SEQUENCE [LARGE SCALE GENOMIC DNA]</scope>
    <source>
        <strain evidence="14">DSM 27989</strain>
    </source>
</reference>
<dbReference type="GO" id="GO:0000917">
    <property type="term" value="P:division septum assembly"/>
    <property type="evidence" value="ECO:0007669"/>
    <property type="project" value="UniProtKB-KW"/>
</dbReference>
<evidence type="ECO:0000313" key="12">
    <source>
        <dbReference type="EMBL" id="GGE99553.1"/>
    </source>
</evidence>
<dbReference type="GO" id="GO:0005525">
    <property type="term" value="F:GTP binding"/>
    <property type="evidence" value="ECO:0007669"/>
    <property type="project" value="UniProtKB-UniRule"/>
</dbReference>
<dbReference type="Proteomes" id="UP000650994">
    <property type="component" value="Unassembled WGS sequence"/>
</dbReference>
<sequence>MIKKAEFIKSSQKYKDCPPPHKPEYAFIGRSNVGKSSLINMIADKKSLAKTSATPGKTQLINTFEMDDIWYLADLPGYGFAKAPKGVRGGFNKMIYDYIEFRENLVNVFLLIDSRHEPQKIDLQFMEWLGNKQIPFAIVFTKLDKLTSTQMQKNLNNYKTELLKTWEELPKIFTSSSTSKIGKLEITGYIDSLNEQLKDRFKPY</sequence>
<evidence type="ECO:0000256" key="9">
    <source>
        <dbReference type="ARBA" id="ARBA00023306"/>
    </source>
</evidence>
<dbReference type="SUPFAM" id="SSF52540">
    <property type="entry name" value="P-loop containing nucleoside triphosphate hydrolases"/>
    <property type="match status" value="1"/>
</dbReference>
<dbReference type="InterPro" id="IPR006073">
    <property type="entry name" value="GTP-bd"/>
</dbReference>
<dbReference type="FunFam" id="3.40.50.300:FF:000098">
    <property type="entry name" value="Probable GTP-binding protein EngB"/>
    <property type="match status" value="1"/>
</dbReference>
<dbReference type="AlphaFoldDB" id="A0A1M6U8N8"/>
<dbReference type="InterPro" id="IPR019987">
    <property type="entry name" value="GTP-bd_ribosome_bio_YsxC"/>
</dbReference>
<dbReference type="HAMAP" id="MF_00321">
    <property type="entry name" value="GTPase_EngB"/>
    <property type="match status" value="1"/>
</dbReference>
<evidence type="ECO:0000256" key="6">
    <source>
        <dbReference type="ARBA" id="ARBA00022842"/>
    </source>
</evidence>
<dbReference type="OrthoDB" id="9804921at2"/>
<dbReference type="InterPro" id="IPR027417">
    <property type="entry name" value="P-loop_NTPase"/>
</dbReference>
<evidence type="ECO:0000256" key="10">
    <source>
        <dbReference type="HAMAP-Rule" id="MF_00321"/>
    </source>
</evidence>
<evidence type="ECO:0000256" key="5">
    <source>
        <dbReference type="ARBA" id="ARBA00022741"/>
    </source>
</evidence>
<protein>
    <recommendedName>
        <fullName evidence="10">Probable GTP-binding protein EngB</fullName>
    </recommendedName>
</protein>
<dbReference type="NCBIfam" id="TIGR03598">
    <property type="entry name" value="GTPase_YsxC"/>
    <property type="match status" value="1"/>
</dbReference>
<dbReference type="GO" id="GO:0046872">
    <property type="term" value="F:metal ion binding"/>
    <property type="evidence" value="ECO:0007669"/>
    <property type="project" value="UniProtKB-KW"/>
</dbReference>
<reference evidence="13" key="2">
    <citation type="submission" date="2016-11" db="EMBL/GenBank/DDBJ databases">
        <authorList>
            <person name="Jaros S."/>
            <person name="Januszkiewicz K."/>
            <person name="Wedrychowicz H."/>
        </authorList>
    </citation>
    <scope>NUCLEOTIDE SEQUENCE [LARGE SCALE GENOMIC DNA]</scope>
    <source>
        <strain evidence="13">DSM 27989</strain>
    </source>
</reference>
<keyword evidence="15" id="KW-1185">Reference proteome</keyword>
<evidence type="ECO:0000256" key="3">
    <source>
        <dbReference type="ARBA" id="ARBA00022618"/>
    </source>
</evidence>
<reference evidence="12" key="1">
    <citation type="journal article" date="2014" name="Int. J. Syst. Evol. Microbiol.">
        <title>Complete genome of a new Firmicutes species belonging to the dominant human colonic microbiota ('Ruminococcus bicirculans') reveals two chromosomes and a selective capacity to utilize plant glucans.</title>
        <authorList>
            <consortium name="NISC Comparative Sequencing Program"/>
            <person name="Wegmann U."/>
            <person name="Louis P."/>
            <person name="Goesmann A."/>
            <person name="Henrissat B."/>
            <person name="Duncan S.H."/>
            <person name="Flint H.J."/>
        </authorList>
    </citation>
    <scope>NUCLEOTIDE SEQUENCE</scope>
    <source>
        <strain evidence="12">CGMCC 1.12707</strain>
    </source>
</reference>
<organism evidence="13 14">
    <name type="scientific">Chishuiella changwenlii</name>
    <dbReference type="NCBI Taxonomy" id="1434701"/>
    <lineage>
        <taxon>Bacteria</taxon>
        <taxon>Pseudomonadati</taxon>
        <taxon>Bacteroidota</taxon>
        <taxon>Flavobacteriia</taxon>
        <taxon>Flavobacteriales</taxon>
        <taxon>Weeksellaceae</taxon>
        <taxon>Chishuiella</taxon>
    </lineage>
</organism>